<dbReference type="Proteomes" id="UP000783686">
    <property type="component" value="Unassembled WGS sequence"/>
</dbReference>
<evidence type="ECO:0000313" key="13">
    <source>
        <dbReference type="EMBL" id="CAD5223133.1"/>
    </source>
</evidence>
<comment type="caution">
    <text evidence="13">The sequence shown here is derived from an EMBL/GenBank/DDBJ whole genome shotgun (WGS) entry which is preliminary data.</text>
</comment>
<dbReference type="Proteomes" id="UP000614601">
    <property type="component" value="Unassembled WGS sequence"/>
</dbReference>
<gene>
    <name evidence="13" type="ORF">BOKJ2_LOCUS9991</name>
</gene>
<evidence type="ECO:0000256" key="7">
    <source>
        <dbReference type="ARBA" id="ARBA00022692"/>
    </source>
</evidence>
<sequence>MTHPKNHRDKIPAANRTWMKHVDYVEVHTHTKMNESNIPYRTLYAGLKEDRSELWCKVKRSFQYAYLNVSKKFDWYIKIDDDTYVIADNLNKFLKTLDPNKPVFAGGRLAPFVKNGYVSGGIVILSRKTLELLVYNVFPHITTSCKQGELDDLELGKQLEKLEIYPIPTRDSDDKALFHIFTADETYHGYNDTRIDFGTYYKDKLRPGFEEFSKESIAFHHLTVNELYLFEILTYIVRKH</sequence>
<keyword evidence="14" id="KW-1185">Reference proteome</keyword>
<protein>
    <recommendedName>
        <fullName evidence="4">N-acetylgalactosaminide beta-1,3-galactosyltransferase</fullName>
        <ecNumber evidence="4">2.4.1.122</ecNumber>
    </recommendedName>
</protein>
<reference evidence="13" key="1">
    <citation type="submission" date="2020-09" db="EMBL/GenBank/DDBJ databases">
        <authorList>
            <person name="Kikuchi T."/>
        </authorList>
    </citation>
    <scope>NUCLEOTIDE SEQUENCE</scope>
    <source>
        <strain evidence="13">SH1</strain>
    </source>
</reference>
<evidence type="ECO:0000256" key="11">
    <source>
        <dbReference type="ARBA" id="ARBA00023136"/>
    </source>
</evidence>
<comment type="pathway">
    <text evidence="2">Protein modification; protein glycosylation.</text>
</comment>
<dbReference type="EC" id="2.4.1.122" evidence="4"/>
<accession>A0A811L229</accession>
<evidence type="ECO:0000256" key="2">
    <source>
        <dbReference type="ARBA" id="ARBA00004922"/>
    </source>
</evidence>
<name>A0A811L229_9BILA</name>
<comment type="similarity">
    <text evidence="3">Belongs to the glycosyltransferase 31 family. Beta3-Gal-T subfamily.</text>
</comment>
<dbReference type="GO" id="GO:0000166">
    <property type="term" value="F:nucleotide binding"/>
    <property type="evidence" value="ECO:0007669"/>
    <property type="project" value="UniProtKB-KW"/>
</dbReference>
<dbReference type="AlphaFoldDB" id="A0A811L229"/>
<dbReference type="EMBL" id="CAJFDH010000005">
    <property type="protein sequence ID" value="CAD5223133.1"/>
    <property type="molecule type" value="Genomic_DNA"/>
</dbReference>
<dbReference type="InterPro" id="IPR003378">
    <property type="entry name" value="Fringe-like_glycosylTrfase"/>
</dbReference>
<dbReference type="InterPro" id="IPR026050">
    <property type="entry name" value="C1GALT1/C1GALT1_chp1"/>
</dbReference>
<evidence type="ECO:0000256" key="6">
    <source>
        <dbReference type="ARBA" id="ARBA00022679"/>
    </source>
</evidence>
<evidence type="ECO:0000313" key="14">
    <source>
        <dbReference type="Proteomes" id="UP000614601"/>
    </source>
</evidence>
<evidence type="ECO:0000256" key="8">
    <source>
        <dbReference type="ARBA" id="ARBA00022741"/>
    </source>
</evidence>
<feature type="domain" description="Fringe-like glycosyltransferase" evidence="12">
    <location>
        <begin position="2"/>
        <end position="108"/>
    </location>
</feature>
<keyword evidence="10" id="KW-1133">Transmembrane helix</keyword>
<keyword evidence="7" id="KW-0812">Transmembrane</keyword>
<evidence type="ECO:0000259" key="12">
    <source>
        <dbReference type="Pfam" id="PF02434"/>
    </source>
</evidence>
<evidence type="ECO:0000256" key="4">
    <source>
        <dbReference type="ARBA" id="ARBA00012557"/>
    </source>
</evidence>
<dbReference type="OrthoDB" id="414175at2759"/>
<dbReference type="Gene3D" id="3.90.550.50">
    <property type="match status" value="1"/>
</dbReference>
<evidence type="ECO:0000256" key="5">
    <source>
        <dbReference type="ARBA" id="ARBA00022676"/>
    </source>
</evidence>
<dbReference type="PANTHER" id="PTHR23033">
    <property type="entry name" value="BETA1,3-GALACTOSYLTRANSFERASE"/>
    <property type="match status" value="1"/>
</dbReference>
<keyword evidence="11" id="KW-0472">Membrane</keyword>
<dbReference type="Pfam" id="PF02434">
    <property type="entry name" value="Fringe"/>
    <property type="match status" value="1"/>
</dbReference>
<keyword evidence="5" id="KW-0328">Glycosyltransferase</keyword>
<evidence type="ECO:0000256" key="10">
    <source>
        <dbReference type="ARBA" id="ARBA00022989"/>
    </source>
</evidence>
<dbReference type="GO" id="GO:0016263">
    <property type="term" value="F:glycoprotein-N-acetylgalactosamine 3-beta-galactosyltransferase activity"/>
    <property type="evidence" value="ECO:0007669"/>
    <property type="project" value="UniProtKB-EC"/>
</dbReference>
<dbReference type="EMBL" id="CAJFCW020000005">
    <property type="protein sequence ID" value="CAG9117286.1"/>
    <property type="molecule type" value="Genomic_DNA"/>
</dbReference>
<organism evidence="13 14">
    <name type="scientific">Bursaphelenchus okinawaensis</name>
    <dbReference type="NCBI Taxonomy" id="465554"/>
    <lineage>
        <taxon>Eukaryota</taxon>
        <taxon>Metazoa</taxon>
        <taxon>Ecdysozoa</taxon>
        <taxon>Nematoda</taxon>
        <taxon>Chromadorea</taxon>
        <taxon>Rhabditida</taxon>
        <taxon>Tylenchina</taxon>
        <taxon>Tylenchomorpha</taxon>
        <taxon>Aphelenchoidea</taxon>
        <taxon>Aphelenchoididae</taxon>
        <taxon>Bursaphelenchus</taxon>
    </lineage>
</organism>
<keyword evidence="8" id="KW-0547">Nucleotide-binding</keyword>
<dbReference type="GO" id="GO:0016020">
    <property type="term" value="C:membrane"/>
    <property type="evidence" value="ECO:0007669"/>
    <property type="project" value="UniProtKB-SubCell"/>
</dbReference>
<keyword evidence="6" id="KW-0808">Transferase</keyword>
<comment type="subcellular location">
    <subcellularLocation>
        <location evidence="1">Membrane</location>
        <topology evidence="1">Single-pass type II membrane protein</topology>
    </subcellularLocation>
</comment>
<evidence type="ECO:0000256" key="1">
    <source>
        <dbReference type="ARBA" id="ARBA00004606"/>
    </source>
</evidence>
<evidence type="ECO:0000256" key="3">
    <source>
        <dbReference type="ARBA" id="ARBA00006462"/>
    </source>
</evidence>
<keyword evidence="9" id="KW-0735">Signal-anchor</keyword>
<dbReference type="PANTHER" id="PTHR23033:SF12">
    <property type="entry name" value="GLYCOPROTEIN-N-ACETYLGALACTOSAMINE 3-BETA-GALACTOSYLTRANSFERASE 1-RELATED"/>
    <property type="match status" value="1"/>
</dbReference>
<evidence type="ECO:0000256" key="9">
    <source>
        <dbReference type="ARBA" id="ARBA00022968"/>
    </source>
</evidence>
<proteinExistence type="inferred from homology"/>